<dbReference type="Pfam" id="PF00628">
    <property type="entry name" value="PHD"/>
    <property type="match status" value="1"/>
</dbReference>
<keyword evidence="5" id="KW-0949">S-adenosyl-L-methionine</keyword>
<dbReference type="InterPro" id="IPR013083">
    <property type="entry name" value="Znf_RING/FYVE/PHD"/>
</dbReference>
<dbReference type="PROSITE" id="PS50868">
    <property type="entry name" value="POST_SET"/>
    <property type="match status" value="1"/>
</dbReference>
<evidence type="ECO:0000256" key="9">
    <source>
        <dbReference type="ARBA" id="ARBA00022853"/>
    </source>
</evidence>
<comment type="caution">
    <text evidence="15">The sequence shown here is derived from an EMBL/GenBank/DDBJ whole genome shotgun (WGS) entry which is preliminary data.</text>
</comment>
<dbReference type="SMART" id="SM00249">
    <property type="entry name" value="PHD"/>
    <property type="match status" value="1"/>
</dbReference>
<dbReference type="PANTHER" id="PTHR46223:SF3">
    <property type="entry name" value="HISTONE-LYSINE N-METHYLTRANSFERASE SET-23"/>
    <property type="match status" value="1"/>
</dbReference>
<gene>
    <name evidence="15" type="ORF">TrCOL_g4468</name>
</gene>
<feature type="region of interest" description="Disordered" evidence="11">
    <location>
        <begin position="240"/>
        <end position="285"/>
    </location>
</feature>
<evidence type="ECO:0000256" key="4">
    <source>
        <dbReference type="ARBA" id="ARBA00022679"/>
    </source>
</evidence>
<evidence type="ECO:0000256" key="11">
    <source>
        <dbReference type="SAM" id="MobiDB-lite"/>
    </source>
</evidence>
<evidence type="ECO:0000259" key="14">
    <source>
        <dbReference type="PROSITE" id="PS50868"/>
    </source>
</evidence>
<feature type="domain" description="SET" evidence="13">
    <location>
        <begin position="625"/>
        <end position="761"/>
    </location>
</feature>
<dbReference type="GO" id="GO:0032259">
    <property type="term" value="P:methylation"/>
    <property type="evidence" value="ECO:0007669"/>
    <property type="project" value="UniProtKB-KW"/>
</dbReference>
<feature type="region of interest" description="Disordered" evidence="11">
    <location>
        <begin position="82"/>
        <end position="159"/>
    </location>
</feature>
<dbReference type="Pfam" id="PF00856">
    <property type="entry name" value="SET"/>
    <property type="match status" value="1"/>
</dbReference>
<organism evidence="15 16">
    <name type="scientific">Triparma columacea</name>
    <dbReference type="NCBI Taxonomy" id="722753"/>
    <lineage>
        <taxon>Eukaryota</taxon>
        <taxon>Sar</taxon>
        <taxon>Stramenopiles</taxon>
        <taxon>Ochrophyta</taxon>
        <taxon>Bolidophyceae</taxon>
        <taxon>Parmales</taxon>
        <taxon>Triparmaceae</taxon>
        <taxon>Triparma</taxon>
    </lineage>
</organism>
<evidence type="ECO:0000313" key="16">
    <source>
        <dbReference type="Proteomes" id="UP001165065"/>
    </source>
</evidence>
<keyword evidence="8" id="KW-0862">Zinc</keyword>
<dbReference type="PROSITE" id="PS01359">
    <property type="entry name" value="ZF_PHD_1"/>
    <property type="match status" value="1"/>
</dbReference>
<dbReference type="OrthoDB" id="59296at2759"/>
<keyword evidence="3" id="KW-0489">Methyltransferase</keyword>
<keyword evidence="9" id="KW-0156">Chromatin regulator</keyword>
<evidence type="ECO:0000256" key="1">
    <source>
        <dbReference type="ARBA" id="ARBA00004286"/>
    </source>
</evidence>
<dbReference type="Proteomes" id="UP001165065">
    <property type="component" value="Unassembled WGS sequence"/>
</dbReference>
<dbReference type="GO" id="GO:0008168">
    <property type="term" value="F:methyltransferase activity"/>
    <property type="evidence" value="ECO:0007669"/>
    <property type="project" value="UniProtKB-KW"/>
</dbReference>
<dbReference type="GO" id="GO:0005694">
    <property type="term" value="C:chromosome"/>
    <property type="evidence" value="ECO:0007669"/>
    <property type="project" value="UniProtKB-SubCell"/>
</dbReference>
<dbReference type="SUPFAM" id="SSF57903">
    <property type="entry name" value="FYVE/PHD zinc finger"/>
    <property type="match status" value="1"/>
</dbReference>
<dbReference type="InterPro" id="IPR019787">
    <property type="entry name" value="Znf_PHD-finger"/>
</dbReference>
<sequence length="787" mass="87101">MNGDNLDTLVKIERLNAQLAALVSKREIVALQESDARIQKLHYEQLELTASMKKQAIYEQEAAINIQLDSLNTMLSKDRSEMGSVTPVKFGEGPSKKAASGSGVDGGIELEDEEDSDGTVGYGGLDVSSSSGGGSSDCDGGGKGSDKITTSSSIKNDENNEEGVTWLVKGAKAMLINTCDTCTIEEVLHDEQACVVCWEIRGDVGIVEVNNLMPLVDGKRKRTSGSIKNKEQLLDSKLSKDAMKRQKKEQRKGAMTKVKETKAKKTYTKTKTMKRSPKKSTKVDEKSADSRIGLKVAKYYENDDGDFILYPGVVQIVVPFYRDRLRVLFNDGTKDDIHQDELSELVKLYQDMKKTGVLPEDEDVDDPESPLSTQAVEAMVVEDDNDDEDDNEDECNLCGEPGELICCDGCPRVFHGKCLLKEGKATEEELEDEKADFICFKCKEPKTKSPPHAPTSPTLQEGPVIITNAPPVRIKDITNGSEATPIAFRSSKEGPVDHFDKFTYISQSVCRHLLEAKVARFEDVVDGSLPEGLLDKERFYENIMIAYKEGQSDFERRKLIGLGKAKLEGCGKCRWRLNGCARCNDPNFVLGAKEGLSGGIDRPGSEFDAQKCSEFPLGHDSNIAIKCYVSDETPICENIKKIYPDARPCGVIALEDIRKGEFVMEYCGEILTSEQVCLRDEYYDQLGYEDSYQLSCEVGEMSHVIDARIYGSVARFVNQSCEPNVEFMAMKKMGFTEFKNRNGIVSLRDIKKGEELTIIYASNGQKSDDTNIGSKCCCGTKSCRGYL</sequence>
<dbReference type="SMART" id="SM00317">
    <property type="entry name" value="SET"/>
    <property type="match status" value="1"/>
</dbReference>
<dbReference type="SUPFAM" id="SSF82199">
    <property type="entry name" value="SET domain"/>
    <property type="match status" value="1"/>
</dbReference>
<dbReference type="InterPro" id="IPR046341">
    <property type="entry name" value="SET_dom_sf"/>
</dbReference>
<protein>
    <submittedName>
        <fullName evidence="15">Uncharacterized protein</fullName>
    </submittedName>
</protein>
<proteinExistence type="predicted"/>
<dbReference type="InterPro" id="IPR011011">
    <property type="entry name" value="Znf_FYVE_PHD"/>
</dbReference>
<dbReference type="InterPro" id="IPR050973">
    <property type="entry name" value="H3K9_Histone-Lys_N-MTase"/>
</dbReference>
<dbReference type="Gene3D" id="3.30.40.10">
    <property type="entry name" value="Zinc/RING finger domain, C3HC4 (zinc finger)"/>
    <property type="match status" value="1"/>
</dbReference>
<evidence type="ECO:0000256" key="5">
    <source>
        <dbReference type="ARBA" id="ARBA00022691"/>
    </source>
</evidence>
<feature type="domain" description="Post-SET" evidence="14">
    <location>
        <begin position="772"/>
        <end position="787"/>
    </location>
</feature>
<name>A0A9W7FWE5_9STRA</name>
<evidence type="ECO:0000256" key="3">
    <source>
        <dbReference type="ARBA" id="ARBA00022603"/>
    </source>
</evidence>
<evidence type="ECO:0000256" key="2">
    <source>
        <dbReference type="ARBA" id="ARBA00022454"/>
    </source>
</evidence>
<evidence type="ECO:0000256" key="10">
    <source>
        <dbReference type="PROSITE-ProRule" id="PRU00146"/>
    </source>
</evidence>
<keyword evidence="2" id="KW-0158">Chromosome</keyword>
<feature type="compositionally biased region" description="Basic residues" evidence="11">
    <location>
        <begin position="264"/>
        <end position="280"/>
    </location>
</feature>
<feature type="domain" description="PHD-type" evidence="12">
    <location>
        <begin position="392"/>
        <end position="445"/>
    </location>
</feature>
<dbReference type="InterPro" id="IPR019786">
    <property type="entry name" value="Zinc_finger_PHD-type_CS"/>
</dbReference>
<dbReference type="GO" id="GO:0008270">
    <property type="term" value="F:zinc ion binding"/>
    <property type="evidence" value="ECO:0007669"/>
    <property type="project" value="UniProtKB-KW"/>
</dbReference>
<keyword evidence="7 10" id="KW-0863">Zinc-finger</keyword>
<evidence type="ECO:0000259" key="13">
    <source>
        <dbReference type="PROSITE" id="PS50280"/>
    </source>
</evidence>
<reference evidence="16" key="1">
    <citation type="journal article" date="2023" name="Commun. Biol.">
        <title>Genome analysis of Parmales, the sister group of diatoms, reveals the evolutionary specialization of diatoms from phago-mixotrophs to photoautotrophs.</title>
        <authorList>
            <person name="Ban H."/>
            <person name="Sato S."/>
            <person name="Yoshikawa S."/>
            <person name="Yamada K."/>
            <person name="Nakamura Y."/>
            <person name="Ichinomiya M."/>
            <person name="Sato N."/>
            <person name="Blanc-Mathieu R."/>
            <person name="Endo H."/>
            <person name="Kuwata A."/>
            <person name="Ogata H."/>
        </authorList>
    </citation>
    <scope>NUCLEOTIDE SEQUENCE [LARGE SCALE GENOMIC DNA]</scope>
</reference>
<comment type="subcellular location">
    <subcellularLocation>
        <location evidence="1">Chromosome</location>
    </subcellularLocation>
</comment>
<dbReference type="PROSITE" id="PS50016">
    <property type="entry name" value="ZF_PHD_2"/>
    <property type="match status" value="1"/>
</dbReference>
<dbReference type="InterPro" id="IPR001965">
    <property type="entry name" value="Znf_PHD"/>
</dbReference>
<dbReference type="GO" id="GO:0006325">
    <property type="term" value="P:chromatin organization"/>
    <property type="evidence" value="ECO:0007669"/>
    <property type="project" value="UniProtKB-KW"/>
</dbReference>
<evidence type="ECO:0000256" key="6">
    <source>
        <dbReference type="ARBA" id="ARBA00022723"/>
    </source>
</evidence>
<evidence type="ECO:0000259" key="12">
    <source>
        <dbReference type="PROSITE" id="PS50016"/>
    </source>
</evidence>
<keyword evidence="4" id="KW-0808">Transferase</keyword>
<dbReference type="Gene3D" id="2.170.270.10">
    <property type="entry name" value="SET domain"/>
    <property type="match status" value="1"/>
</dbReference>
<evidence type="ECO:0000256" key="8">
    <source>
        <dbReference type="ARBA" id="ARBA00022833"/>
    </source>
</evidence>
<dbReference type="PROSITE" id="PS50280">
    <property type="entry name" value="SET"/>
    <property type="match status" value="1"/>
</dbReference>
<evidence type="ECO:0000256" key="7">
    <source>
        <dbReference type="ARBA" id="ARBA00022771"/>
    </source>
</evidence>
<evidence type="ECO:0000313" key="15">
    <source>
        <dbReference type="EMBL" id="GMI23879.1"/>
    </source>
</evidence>
<feature type="compositionally biased region" description="Gly residues" evidence="11">
    <location>
        <begin position="131"/>
        <end position="143"/>
    </location>
</feature>
<dbReference type="InterPro" id="IPR003616">
    <property type="entry name" value="Post-SET_dom"/>
</dbReference>
<accession>A0A9W7FWE5</accession>
<dbReference type="EMBL" id="BRYA01000576">
    <property type="protein sequence ID" value="GMI23879.1"/>
    <property type="molecule type" value="Genomic_DNA"/>
</dbReference>
<keyword evidence="6" id="KW-0479">Metal-binding</keyword>
<feature type="compositionally biased region" description="Acidic residues" evidence="11">
    <location>
        <begin position="108"/>
        <end position="117"/>
    </location>
</feature>
<keyword evidence="16" id="KW-1185">Reference proteome</keyword>
<dbReference type="PANTHER" id="PTHR46223">
    <property type="entry name" value="HISTONE-LYSINE N-METHYLTRANSFERASE SUV39H"/>
    <property type="match status" value="1"/>
</dbReference>
<dbReference type="AlphaFoldDB" id="A0A9W7FWE5"/>
<dbReference type="InterPro" id="IPR001214">
    <property type="entry name" value="SET_dom"/>
</dbReference>